<dbReference type="InterPro" id="IPR032675">
    <property type="entry name" value="LRR_dom_sf"/>
</dbReference>
<dbReference type="InterPro" id="IPR047722">
    <property type="entry name" value="STM4015-like"/>
</dbReference>
<dbReference type="AlphaFoldDB" id="A0A940XRT6"/>
<comment type="caution">
    <text evidence="1">The sequence shown here is derived from an EMBL/GenBank/DDBJ whole genome shotgun (WGS) entry which is preliminary data.</text>
</comment>
<reference evidence="1 2" key="1">
    <citation type="submission" date="2021-04" db="EMBL/GenBank/DDBJ databases">
        <authorList>
            <person name="Tang X."/>
            <person name="Zhou X."/>
            <person name="Chen X."/>
            <person name="Cernava T."/>
            <person name="Zhang C."/>
        </authorList>
    </citation>
    <scope>NUCLEOTIDE SEQUENCE [LARGE SCALE GENOMIC DNA]</scope>
    <source>
        <strain evidence="1 2">BH-SS-21</strain>
    </source>
</reference>
<dbReference type="SUPFAM" id="SSF52047">
    <property type="entry name" value="RNI-like"/>
    <property type="match status" value="1"/>
</dbReference>
<evidence type="ECO:0000313" key="2">
    <source>
        <dbReference type="Proteomes" id="UP000677413"/>
    </source>
</evidence>
<evidence type="ECO:0000313" key="1">
    <source>
        <dbReference type="EMBL" id="MBQ0850804.1"/>
    </source>
</evidence>
<dbReference type="Proteomes" id="UP000677413">
    <property type="component" value="Unassembled WGS sequence"/>
</dbReference>
<gene>
    <name evidence="1" type="ORF">J8N05_21820</name>
</gene>
<sequence length="337" mass="36825">MSFYDRMQELYGLPAFTFPAQETPTPLPEPDTVAWLITGQPDAVVWRSTVGEPLAEEEGWEEVFERFCAEVDTTRVRALIVGCWNDPLDMDPSEAMEALLAARDRLPALRSLFLGDIVAEECEISMISQTDVTPLLTGFPALEDFGVRAGESTSMGDVQRLEFPALRHDALRRLTVQSGGLPADVVRGVGASELPALEHLDLWLGVSEYGGDCTVEDLEPILYGDRLPRLRHLALRNSEIQDEIAAAIASAPVTARLEVLDLSMGTLSDDGAAALLGGQPLTHLKKLDLHHNFLSEPLRQRIRDTLEPAGVEVDLDRGDAKPDGDGGTVERYVSVAE</sequence>
<proteinExistence type="predicted"/>
<dbReference type="Gene3D" id="3.80.10.10">
    <property type="entry name" value="Ribonuclease Inhibitor"/>
    <property type="match status" value="1"/>
</dbReference>
<dbReference type="NCBIfam" id="NF038076">
    <property type="entry name" value="fam_STM4015"/>
    <property type="match status" value="1"/>
</dbReference>
<name>A0A940XRT6_9ACTN</name>
<accession>A0A940XRT6</accession>
<dbReference type="EMBL" id="JAGPYQ010000001">
    <property type="protein sequence ID" value="MBQ0850804.1"/>
    <property type="molecule type" value="Genomic_DNA"/>
</dbReference>
<organism evidence="1 2">
    <name type="scientific">Streptomyces liliiviolaceus</name>
    <dbReference type="NCBI Taxonomy" id="2823109"/>
    <lineage>
        <taxon>Bacteria</taxon>
        <taxon>Bacillati</taxon>
        <taxon>Actinomycetota</taxon>
        <taxon>Actinomycetes</taxon>
        <taxon>Kitasatosporales</taxon>
        <taxon>Streptomycetaceae</taxon>
        <taxon>Streptomyces</taxon>
    </lineage>
</organism>
<dbReference type="RefSeq" id="WP_210885106.1">
    <property type="nucleotide sequence ID" value="NZ_JAGPYQ010000001.1"/>
</dbReference>
<keyword evidence="2" id="KW-1185">Reference proteome</keyword>
<protein>
    <submittedName>
        <fullName evidence="1">STM4015 family protein</fullName>
    </submittedName>
</protein>